<gene>
    <name evidence="1" type="ORF">EGW08_016023</name>
</gene>
<dbReference type="AlphaFoldDB" id="A0A3S1BVY8"/>
<evidence type="ECO:0000313" key="1">
    <source>
        <dbReference type="EMBL" id="RUS76216.1"/>
    </source>
</evidence>
<keyword evidence="2" id="KW-1185">Reference proteome</keyword>
<comment type="caution">
    <text evidence="1">The sequence shown here is derived from an EMBL/GenBank/DDBJ whole genome shotgun (WGS) entry which is preliminary data.</text>
</comment>
<reference evidence="1 2" key="1">
    <citation type="submission" date="2019-01" db="EMBL/GenBank/DDBJ databases">
        <title>A draft genome assembly of the solar-powered sea slug Elysia chlorotica.</title>
        <authorList>
            <person name="Cai H."/>
            <person name="Li Q."/>
            <person name="Fang X."/>
            <person name="Li J."/>
            <person name="Curtis N.E."/>
            <person name="Altenburger A."/>
            <person name="Shibata T."/>
            <person name="Feng M."/>
            <person name="Maeda T."/>
            <person name="Schwartz J.A."/>
            <person name="Shigenobu S."/>
            <person name="Lundholm N."/>
            <person name="Nishiyama T."/>
            <person name="Yang H."/>
            <person name="Hasebe M."/>
            <person name="Li S."/>
            <person name="Pierce S.K."/>
            <person name="Wang J."/>
        </authorList>
    </citation>
    <scope>NUCLEOTIDE SEQUENCE [LARGE SCALE GENOMIC DNA]</scope>
    <source>
        <strain evidence="1">EC2010</strain>
        <tissue evidence="1">Whole organism of an adult</tissue>
    </source>
</reference>
<accession>A0A3S1BVY8</accession>
<dbReference type="EMBL" id="RQTK01000680">
    <property type="protein sequence ID" value="RUS76216.1"/>
    <property type="molecule type" value="Genomic_DNA"/>
</dbReference>
<evidence type="ECO:0000313" key="2">
    <source>
        <dbReference type="Proteomes" id="UP000271974"/>
    </source>
</evidence>
<protein>
    <submittedName>
        <fullName evidence="1">Uncharacterized protein</fullName>
    </submittedName>
</protein>
<sequence>MNPVLSVHHDALRGQFVHDIVHVHYLVDPVVDPAQGVVDPIHTVLPDEALEARVVHHAGWVLHHQVVDRRHLGRVKRLVFVLHLLSVDVKHAGDVSVVDLAQGEDSEDEFFGQPLPAPLAGGLGFLEHRGADGDFRGSDASDQRLPRGRHRRDDLVRAHVLLEVFHQDIPEPRV</sequence>
<organism evidence="1 2">
    <name type="scientific">Elysia chlorotica</name>
    <name type="common">Eastern emerald elysia</name>
    <name type="synonym">Sea slug</name>
    <dbReference type="NCBI Taxonomy" id="188477"/>
    <lineage>
        <taxon>Eukaryota</taxon>
        <taxon>Metazoa</taxon>
        <taxon>Spiralia</taxon>
        <taxon>Lophotrochozoa</taxon>
        <taxon>Mollusca</taxon>
        <taxon>Gastropoda</taxon>
        <taxon>Heterobranchia</taxon>
        <taxon>Euthyneura</taxon>
        <taxon>Panpulmonata</taxon>
        <taxon>Sacoglossa</taxon>
        <taxon>Placobranchoidea</taxon>
        <taxon>Plakobranchidae</taxon>
        <taxon>Elysia</taxon>
    </lineage>
</organism>
<dbReference type="Proteomes" id="UP000271974">
    <property type="component" value="Unassembled WGS sequence"/>
</dbReference>
<proteinExistence type="predicted"/>
<name>A0A3S1BVY8_ELYCH</name>